<dbReference type="GO" id="GO:0016020">
    <property type="term" value="C:membrane"/>
    <property type="evidence" value="ECO:0007669"/>
    <property type="project" value="UniProtKB-SubCell"/>
</dbReference>
<dbReference type="Proteomes" id="UP000799764">
    <property type="component" value="Unassembled WGS sequence"/>
</dbReference>
<dbReference type="GO" id="GO:0016829">
    <property type="term" value="F:lyase activity"/>
    <property type="evidence" value="ECO:0007669"/>
    <property type="project" value="InterPro"/>
</dbReference>
<dbReference type="EMBL" id="MU001514">
    <property type="protein sequence ID" value="KAF2437733.1"/>
    <property type="molecule type" value="Genomic_DNA"/>
</dbReference>
<evidence type="ECO:0000256" key="5">
    <source>
        <dbReference type="ARBA" id="ARBA00023136"/>
    </source>
</evidence>
<feature type="transmembrane region" description="Helical" evidence="6">
    <location>
        <begin position="120"/>
        <end position="139"/>
    </location>
</feature>
<evidence type="ECO:0000256" key="6">
    <source>
        <dbReference type="SAM" id="Phobius"/>
    </source>
</evidence>
<feature type="transmembrane region" description="Helical" evidence="6">
    <location>
        <begin position="28"/>
        <end position="50"/>
    </location>
</feature>
<dbReference type="PANTHER" id="PTHR42038">
    <property type="match status" value="1"/>
</dbReference>
<keyword evidence="3 6" id="KW-0812">Transmembrane</keyword>
<sequence length="257" mass="29788">MFDYAHSTTSTHLIPQPSDLRLNPPESYLLIQDFLILTCALLYALCYFFYTVRTYADRTCAGTPLYMCTTMAYELYYALVMTSPTARFERWGFLVWFALDVVFVSVAICSAYPRAAWRRMVGVLVVGTVAGMGVLRWLGTLWPDEREQVTAYWTGIVLQVPISWGSLIVLVQRGDTKGQSLEIWITRYLGCFSAYGVFWWRYINAPQNWAYVNNFWSWFVILFTLFPETIYPFVYVWAHVQSRKKRGVVANGKVKHS</sequence>
<evidence type="ECO:0000256" key="4">
    <source>
        <dbReference type="ARBA" id="ARBA00022989"/>
    </source>
</evidence>
<gene>
    <name evidence="7" type="ORF">P171DRAFT_171781</name>
</gene>
<feature type="transmembrane region" description="Helical" evidence="6">
    <location>
        <begin position="151"/>
        <end position="171"/>
    </location>
</feature>
<feature type="transmembrane region" description="Helical" evidence="6">
    <location>
        <begin position="183"/>
        <end position="203"/>
    </location>
</feature>
<comment type="similarity">
    <text evidence="2">Belongs to the paxB family.</text>
</comment>
<evidence type="ECO:0000256" key="1">
    <source>
        <dbReference type="ARBA" id="ARBA00004141"/>
    </source>
</evidence>
<comment type="caution">
    <text evidence="7">The sequence shown here is derived from an EMBL/GenBank/DDBJ whole genome shotgun (WGS) entry which is preliminary data.</text>
</comment>
<dbReference type="OrthoDB" id="5294024at2759"/>
<keyword evidence="5 6" id="KW-0472">Membrane</keyword>
<dbReference type="InterPro" id="IPR039020">
    <property type="entry name" value="PaxB-like"/>
</dbReference>
<evidence type="ECO:0000256" key="3">
    <source>
        <dbReference type="ARBA" id="ARBA00022692"/>
    </source>
</evidence>
<evidence type="ECO:0000313" key="8">
    <source>
        <dbReference type="Proteomes" id="UP000799764"/>
    </source>
</evidence>
<comment type="subcellular location">
    <subcellularLocation>
        <location evidence="1">Membrane</location>
        <topology evidence="1">Multi-pass membrane protein</topology>
    </subcellularLocation>
</comment>
<organism evidence="7 8">
    <name type="scientific">Karstenula rhodostoma CBS 690.94</name>
    <dbReference type="NCBI Taxonomy" id="1392251"/>
    <lineage>
        <taxon>Eukaryota</taxon>
        <taxon>Fungi</taxon>
        <taxon>Dikarya</taxon>
        <taxon>Ascomycota</taxon>
        <taxon>Pezizomycotina</taxon>
        <taxon>Dothideomycetes</taxon>
        <taxon>Pleosporomycetidae</taxon>
        <taxon>Pleosporales</taxon>
        <taxon>Massarineae</taxon>
        <taxon>Didymosphaeriaceae</taxon>
        <taxon>Karstenula</taxon>
    </lineage>
</organism>
<evidence type="ECO:0000313" key="7">
    <source>
        <dbReference type="EMBL" id="KAF2437733.1"/>
    </source>
</evidence>
<feature type="transmembrane region" description="Helical" evidence="6">
    <location>
        <begin position="62"/>
        <end position="79"/>
    </location>
</feature>
<protein>
    <submittedName>
        <fullName evidence="7">Uncharacterized protein</fullName>
    </submittedName>
</protein>
<name>A0A9P4P6Q1_9PLEO</name>
<dbReference type="AlphaFoldDB" id="A0A9P4P6Q1"/>
<dbReference type="Pfam" id="PF25129">
    <property type="entry name" value="Pyr4-TMTC"/>
    <property type="match status" value="1"/>
</dbReference>
<accession>A0A9P4P6Q1</accession>
<keyword evidence="4 6" id="KW-1133">Transmembrane helix</keyword>
<feature type="transmembrane region" description="Helical" evidence="6">
    <location>
        <begin position="215"/>
        <end position="238"/>
    </location>
</feature>
<proteinExistence type="inferred from homology"/>
<feature type="transmembrane region" description="Helical" evidence="6">
    <location>
        <begin position="91"/>
        <end position="113"/>
    </location>
</feature>
<evidence type="ECO:0000256" key="2">
    <source>
        <dbReference type="ARBA" id="ARBA00006757"/>
    </source>
</evidence>
<reference evidence="7" key="1">
    <citation type="journal article" date="2020" name="Stud. Mycol.">
        <title>101 Dothideomycetes genomes: a test case for predicting lifestyles and emergence of pathogens.</title>
        <authorList>
            <person name="Haridas S."/>
            <person name="Albert R."/>
            <person name="Binder M."/>
            <person name="Bloem J."/>
            <person name="Labutti K."/>
            <person name="Salamov A."/>
            <person name="Andreopoulos B."/>
            <person name="Baker S."/>
            <person name="Barry K."/>
            <person name="Bills G."/>
            <person name="Bluhm B."/>
            <person name="Cannon C."/>
            <person name="Castanera R."/>
            <person name="Culley D."/>
            <person name="Daum C."/>
            <person name="Ezra D."/>
            <person name="Gonzalez J."/>
            <person name="Henrissat B."/>
            <person name="Kuo A."/>
            <person name="Liang C."/>
            <person name="Lipzen A."/>
            <person name="Lutzoni F."/>
            <person name="Magnuson J."/>
            <person name="Mondo S."/>
            <person name="Nolan M."/>
            <person name="Ohm R."/>
            <person name="Pangilinan J."/>
            <person name="Park H.-J."/>
            <person name="Ramirez L."/>
            <person name="Alfaro M."/>
            <person name="Sun H."/>
            <person name="Tritt A."/>
            <person name="Yoshinaga Y."/>
            <person name="Zwiers L.-H."/>
            <person name="Turgeon B."/>
            <person name="Goodwin S."/>
            <person name="Spatafora J."/>
            <person name="Crous P."/>
            <person name="Grigoriev I."/>
        </authorList>
    </citation>
    <scope>NUCLEOTIDE SEQUENCE</scope>
    <source>
        <strain evidence="7">CBS 690.94</strain>
    </source>
</reference>
<dbReference type="PANTHER" id="PTHR42038:SF4">
    <property type="entry name" value="INTEGRAL MEMBRANE PROTEIN"/>
    <property type="match status" value="1"/>
</dbReference>
<keyword evidence="8" id="KW-1185">Reference proteome</keyword>